<feature type="region of interest" description="Disordered" evidence="3">
    <location>
        <begin position="490"/>
        <end position="517"/>
    </location>
</feature>
<feature type="region of interest" description="Disordered" evidence="3">
    <location>
        <begin position="538"/>
        <end position="620"/>
    </location>
</feature>
<dbReference type="GO" id="GO:1904263">
    <property type="term" value="P:positive regulation of TORC1 signaling"/>
    <property type="evidence" value="ECO:0007669"/>
    <property type="project" value="TreeGrafter"/>
</dbReference>
<reference evidence="5 6" key="1">
    <citation type="journal article" date="2024" name="Science">
        <title>Giant polyketide synthase enzymes in the biosynthesis of giant marine polyether toxins.</title>
        <authorList>
            <person name="Fallon T.R."/>
            <person name="Shende V.V."/>
            <person name="Wierzbicki I.H."/>
            <person name="Pendleton A.L."/>
            <person name="Watervoot N.F."/>
            <person name="Auber R.P."/>
            <person name="Gonzalez D.J."/>
            <person name="Wisecaver J.H."/>
            <person name="Moore B.S."/>
        </authorList>
    </citation>
    <scope>NUCLEOTIDE SEQUENCE [LARGE SCALE GENOMIC DNA]</scope>
    <source>
        <strain evidence="5 6">12B1</strain>
    </source>
</reference>
<feature type="region of interest" description="Disordered" evidence="3">
    <location>
        <begin position="955"/>
        <end position="1014"/>
    </location>
</feature>
<evidence type="ECO:0000259" key="4">
    <source>
        <dbReference type="Pfam" id="PF17120"/>
    </source>
</evidence>
<feature type="domain" description="WDR59/RTC1-like RING zinc finger" evidence="4">
    <location>
        <begin position="888"/>
        <end position="942"/>
    </location>
</feature>
<dbReference type="PANTHER" id="PTHR46170">
    <property type="entry name" value="GATOR COMPLEX PROTEIN WDR59"/>
    <property type="match status" value="1"/>
</dbReference>
<feature type="compositionally biased region" description="Low complexity" evidence="3">
    <location>
        <begin position="1"/>
        <end position="33"/>
    </location>
</feature>
<feature type="compositionally biased region" description="Low complexity" evidence="3">
    <location>
        <begin position="591"/>
        <end position="607"/>
    </location>
</feature>
<dbReference type="GO" id="GO:0034198">
    <property type="term" value="P:cellular response to amino acid starvation"/>
    <property type="evidence" value="ECO:0007669"/>
    <property type="project" value="TreeGrafter"/>
</dbReference>
<dbReference type="AlphaFoldDB" id="A0AB34JB39"/>
<sequence length="1014" mass="107703">MLEEAAAAASATACATVGSGSSSTGDAAKATSSPARREEEAGTTFRAAVDEAQKIWAGRAAADTPFIRVTEVLPSTQQLRLDCVLQLREKSLQEHDEIGVTEEDAPACSASIWLHLSAFRAPRITLCEDEAILVSRRASRREGEGFSSSSDGEGISSAHEDESISSRREGEDISPHREAEGISSRRHEGISSSGEGIFSHRDGISSHDDGADVSSRGDGEGISFRHEGEGTSSHGEDEGVSPREGEGISAREGEGTSSRREGEGISSRRVGEETSSHGEGEVERTARSDDGLVAGKPSTSAATRMSDEHIMLLMVEMNEALDWLADGGILPPFTIPSSGMRALLAVHNEAVRAVCAALQALLVGCQRAQALVRMSAWRGYTPALAANTAPDASSSAAAARFHHGSGKPIPSLYSANFEKSCVPAPRTAGAVFGGCGMLVYFRSSPSPYLGLSGTEMPRTYVEFQSLVQGWQLARIVQSVMGDGLNASLWNESGDDLDDSDDCSDNDSRGSSESGADEAFEANVLPRLRLRVRTLSSAAHFEPRREKERSHTHDGVGLLRIGSQSSFESMPDEPSDVRAHGEPPSVVKVFDSPVSTSRRGSSGVRNSRLTAARSRDGSRRLRDPSVLAQACGRRTHVALIDAAAAFEIDPRLAARCVVAPREGARPASARCLFNAQLAAEVGRTDLWRVWMLASCALSAAEVDGGALLDTSFSLMAPLFQAVFQDRLRQRDVQTVALLAAIAASQYNTLPLSPEAAVGCMACVQVYGDLLHRWGLMMQSAELLKYAPSHAEERLEESLLPGILTVQYICPAPQPTKQYTVSAPQSPQAMRRMDPQASSPSLGGSGCWYVGGASNAASSTALHVTGGLCNSSSGSLASRHAEPLTEAVHPQCAVCQLRVRGLAWFCSGCGHGGHMQCVTRWMLLRPGEPSDGFCPTGCGCCCRDAPQAAPIDASLYEVKDNSPPSSPKPQSHPGQPGASTKSPERPFTRASAMGNSSVTHRHKRTPSKTRITQLFL</sequence>
<dbReference type="GO" id="GO:0035591">
    <property type="term" value="F:signaling adaptor activity"/>
    <property type="evidence" value="ECO:0007669"/>
    <property type="project" value="TreeGrafter"/>
</dbReference>
<dbReference type="InterPro" id="IPR049567">
    <property type="entry name" value="WDR59-like"/>
</dbReference>
<evidence type="ECO:0000256" key="2">
    <source>
        <dbReference type="ARBA" id="ARBA00022737"/>
    </source>
</evidence>
<evidence type="ECO:0000313" key="6">
    <source>
        <dbReference type="Proteomes" id="UP001515480"/>
    </source>
</evidence>
<dbReference type="Proteomes" id="UP001515480">
    <property type="component" value="Unassembled WGS sequence"/>
</dbReference>
<feature type="compositionally biased region" description="Basic and acidic residues" evidence="3">
    <location>
        <begin position="269"/>
        <end position="290"/>
    </location>
</feature>
<comment type="caution">
    <text evidence="5">The sequence shown here is derived from an EMBL/GenBank/DDBJ whole genome shotgun (WGS) entry which is preliminary data.</text>
</comment>
<feature type="region of interest" description="Disordered" evidence="3">
    <location>
        <begin position="138"/>
        <end position="301"/>
    </location>
</feature>
<evidence type="ECO:0000256" key="1">
    <source>
        <dbReference type="ARBA" id="ARBA00022574"/>
    </source>
</evidence>
<gene>
    <name evidence="5" type="ORF">AB1Y20_003268</name>
</gene>
<dbReference type="PANTHER" id="PTHR46170:SF1">
    <property type="entry name" value="GATOR COMPLEX PROTEIN WDR59"/>
    <property type="match status" value="1"/>
</dbReference>
<keyword evidence="2" id="KW-0677">Repeat</keyword>
<feature type="compositionally biased region" description="Low complexity" evidence="3">
    <location>
        <begin position="966"/>
        <end position="975"/>
    </location>
</feature>
<dbReference type="InterPro" id="IPR049566">
    <property type="entry name" value="WDR59_RTC1-like_RING_Znf"/>
</dbReference>
<name>A0AB34JB39_PRYPA</name>
<feature type="compositionally biased region" description="Low complexity" evidence="3">
    <location>
        <begin position="145"/>
        <end position="157"/>
    </location>
</feature>
<proteinExistence type="predicted"/>
<dbReference type="GO" id="GO:0005774">
    <property type="term" value="C:vacuolar membrane"/>
    <property type="evidence" value="ECO:0007669"/>
    <property type="project" value="TreeGrafter"/>
</dbReference>
<evidence type="ECO:0000256" key="3">
    <source>
        <dbReference type="SAM" id="MobiDB-lite"/>
    </source>
</evidence>
<keyword evidence="6" id="KW-1185">Reference proteome</keyword>
<feature type="compositionally biased region" description="Basic and acidic residues" evidence="3">
    <location>
        <begin position="158"/>
        <end position="189"/>
    </location>
</feature>
<feature type="compositionally biased region" description="Basic and acidic residues" evidence="3">
    <location>
        <begin position="198"/>
        <end position="263"/>
    </location>
</feature>
<accession>A0AB34JB39</accession>
<dbReference type="EMBL" id="JBGBPQ010000010">
    <property type="protein sequence ID" value="KAL1518999.1"/>
    <property type="molecule type" value="Genomic_DNA"/>
</dbReference>
<dbReference type="GO" id="GO:0035859">
    <property type="term" value="C:Seh1-associated complex"/>
    <property type="evidence" value="ECO:0007669"/>
    <property type="project" value="TreeGrafter"/>
</dbReference>
<feature type="region of interest" description="Disordered" evidence="3">
    <location>
        <begin position="1"/>
        <end position="43"/>
    </location>
</feature>
<organism evidence="5 6">
    <name type="scientific">Prymnesium parvum</name>
    <name type="common">Toxic golden alga</name>
    <dbReference type="NCBI Taxonomy" id="97485"/>
    <lineage>
        <taxon>Eukaryota</taxon>
        <taxon>Haptista</taxon>
        <taxon>Haptophyta</taxon>
        <taxon>Prymnesiophyceae</taxon>
        <taxon>Prymnesiales</taxon>
        <taxon>Prymnesiaceae</taxon>
        <taxon>Prymnesium</taxon>
    </lineage>
</organism>
<keyword evidence="1" id="KW-0853">WD repeat</keyword>
<protein>
    <recommendedName>
        <fullName evidence="4">WDR59/RTC1-like RING zinc finger domain-containing protein</fullName>
    </recommendedName>
</protein>
<evidence type="ECO:0000313" key="5">
    <source>
        <dbReference type="EMBL" id="KAL1518999.1"/>
    </source>
</evidence>
<dbReference type="Pfam" id="PF17120">
    <property type="entry name" value="zf-RING_16"/>
    <property type="match status" value="1"/>
</dbReference>
<feature type="compositionally biased region" description="Basic and acidic residues" evidence="3">
    <location>
        <begin position="540"/>
        <end position="553"/>
    </location>
</feature>
<feature type="compositionally biased region" description="Acidic residues" evidence="3">
    <location>
        <begin position="492"/>
        <end position="504"/>
    </location>
</feature>